<feature type="transmembrane region" description="Helical" evidence="4">
    <location>
        <begin position="345"/>
        <end position="366"/>
    </location>
</feature>
<evidence type="ECO:0000256" key="1">
    <source>
        <dbReference type="ARBA" id="ARBA00022692"/>
    </source>
</evidence>
<gene>
    <name evidence="6" type="ordered locus">STAUR_5382</name>
    <name evidence="7" type="ORF">STIAU_7458</name>
</gene>
<dbReference type="PANTHER" id="PTHR23530:SF1">
    <property type="entry name" value="PERMEASE, MAJOR FACILITATOR SUPERFAMILY-RELATED"/>
    <property type="match status" value="1"/>
</dbReference>
<keyword evidence="2 4" id="KW-1133">Transmembrane helix</keyword>
<keyword evidence="8" id="KW-1185">Reference proteome</keyword>
<evidence type="ECO:0000256" key="3">
    <source>
        <dbReference type="ARBA" id="ARBA00023136"/>
    </source>
</evidence>
<feature type="transmembrane region" description="Helical" evidence="4">
    <location>
        <begin position="78"/>
        <end position="96"/>
    </location>
</feature>
<dbReference type="AlphaFoldDB" id="Q08QJ3"/>
<dbReference type="Proteomes" id="UP000001351">
    <property type="component" value="Chromosome"/>
</dbReference>
<feature type="transmembrane region" description="Helical" evidence="4">
    <location>
        <begin position="287"/>
        <end position="305"/>
    </location>
</feature>
<evidence type="ECO:0000313" key="9">
    <source>
        <dbReference type="Proteomes" id="UP000032702"/>
    </source>
</evidence>
<dbReference type="HOGENOM" id="CLU_046685_4_1_7"/>
<reference evidence="6 8" key="2">
    <citation type="journal article" date="2011" name="Mol. Biol. Evol.">
        <title>Comparative genomic analysis of fruiting body formation in Myxococcales.</title>
        <authorList>
            <person name="Huntley S."/>
            <person name="Hamann N."/>
            <person name="Wegener-Feldbrugge S."/>
            <person name="Treuner-Lange A."/>
            <person name="Kube M."/>
            <person name="Reinhardt R."/>
            <person name="Klages S."/>
            <person name="Muller R."/>
            <person name="Ronning C.M."/>
            <person name="Nierman W.C."/>
            <person name="Sogaard-Andersen L."/>
        </authorList>
    </citation>
    <scope>NUCLEOTIDE SEQUENCE [LARGE SCALE GENOMIC DNA]</scope>
    <source>
        <strain evidence="6 8">DW4/3-1</strain>
    </source>
</reference>
<organism evidence="7 9">
    <name type="scientific">Stigmatella aurantiaca (strain DW4/3-1)</name>
    <dbReference type="NCBI Taxonomy" id="378806"/>
    <lineage>
        <taxon>Bacteria</taxon>
        <taxon>Pseudomonadati</taxon>
        <taxon>Myxococcota</taxon>
        <taxon>Myxococcia</taxon>
        <taxon>Myxococcales</taxon>
        <taxon>Cystobacterineae</taxon>
        <taxon>Archangiaceae</taxon>
        <taxon>Stigmatella</taxon>
    </lineage>
</organism>
<keyword evidence="3 4" id="KW-0472">Membrane</keyword>
<accession>Q08QJ3</accession>
<dbReference type="EMBL" id="CP002271">
    <property type="protein sequence ID" value="ADO73153.1"/>
    <property type="molecule type" value="Genomic_DNA"/>
</dbReference>
<feature type="transmembrane region" description="Helical" evidence="4">
    <location>
        <begin position="167"/>
        <end position="184"/>
    </location>
</feature>
<dbReference type="PROSITE" id="PS50850">
    <property type="entry name" value="MFS"/>
    <property type="match status" value="1"/>
</dbReference>
<evidence type="ECO:0000313" key="7">
    <source>
        <dbReference type="EMBL" id="EAU62753.1"/>
    </source>
</evidence>
<feature type="transmembrane region" description="Helical" evidence="4">
    <location>
        <begin position="222"/>
        <end position="242"/>
    </location>
</feature>
<dbReference type="InterPro" id="IPR011701">
    <property type="entry name" value="MFS"/>
</dbReference>
<feature type="transmembrane region" description="Helical" evidence="4">
    <location>
        <begin position="102"/>
        <end position="124"/>
    </location>
</feature>
<dbReference type="SUPFAM" id="SSF103473">
    <property type="entry name" value="MFS general substrate transporter"/>
    <property type="match status" value="1"/>
</dbReference>
<sequence>MKRQGVSARFEGKIRAYYVYYVASQTAFDRGIFVLFLMSNQFSGEQIGLLQAALFWATVASEVPTGIIGDKYGRKRSVAIGLGLFICYCAGVILLSGFWPFLLLYCVYGIAKSFISGSDRALLFDYLKAHGREDAFLRIDSRSKALGALALTIAIAVGGYLQRASWSWVYVAYGLAFVVSLLAWSRIQEILPERGDDLAHGARTGILQQAGVFFFQPHGRRLTWLIAALALVVGAITPYYIFSQAIFQGYGLEPHQIGSIIATAELLSAAAYLLAERISRRLSLERAFYLGAMMTAGLLVLNRAGDLRLTAVIFLAVAALGPLLEVLIGNHLIGQVPSSIRATAMSIVSFAESTVTSLGYLGYGYALARLDLHGFVAASALLPCLAMGCASVYFKRVRGAFT</sequence>
<evidence type="ECO:0000313" key="8">
    <source>
        <dbReference type="Proteomes" id="UP000001351"/>
    </source>
</evidence>
<evidence type="ECO:0000256" key="4">
    <source>
        <dbReference type="SAM" id="Phobius"/>
    </source>
</evidence>
<dbReference type="Pfam" id="PF07690">
    <property type="entry name" value="MFS_1"/>
    <property type="match status" value="1"/>
</dbReference>
<dbReference type="KEGG" id="sur:STAUR_5382"/>
<feature type="transmembrane region" description="Helical" evidence="4">
    <location>
        <begin position="145"/>
        <end position="161"/>
    </location>
</feature>
<dbReference type="GO" id="GO:0022857">
    <property type="term" value="F:transmembrane transporter activity"/>
    <property type="evidence" value="ECO:0007669"/>
    <property type="project" value="InterPro"/>
</dbReference>
<evidence type="ECO:0000256" key="2">
    <source>
        <dbReference type="ARBA" id="ARBA00022989"/>
    </source>
</evidence>
<feature type="transmembrane region" description="Helical" evidence="4">
    <location>
        <begin position="254"/>
        <end position="275"/>
    </location>
</feature>
<reference evidence="7 9" key="1">
    <citation type="submission" date="2006-04" db="EMBL/GenBank/DDBJ databases">
        <authorList>
            <person name="Nierman W.C."/>
        </authorList>
    </citation>
    <scope>NUCLEOTIDE SEQUENCE [LARGE SCALE GENOMIC DNA]</scope>
    <source>
        <strain evidence="7 9">DW4/3-1</strain>
    </source>
</reference>
<feature type="transmembrane region" description="Helical" evidence="4">
    <location>
        <begin position="372"/>
        <end position="394"/>
    </location>
</feature>
<dbReference type="InterPro" id="IPR053160">
    <property type="entry name" value="MFS_DHA3_Transporter"/>
</dbReference>
<evidence type="ECO:0000259" key="5">
    <source>
        <dbReference type="PROSITE" id="PS50850"/>
    </source>
</evidence>
<dbReference type="OrthoDB" id="9816124at2"/>
<dbReference type="Proteomes" id="UP000032702">
    <property type="component" value="Unassembled WGS sequence"/>
</dbReference>
<dbReference type="STRING" id="378806.STAUR_5382"/>
<feature type="domain" description="Major facilitator superfamily (MFS) profile" evidence="5">
    <location>
        <begin position="1"/>
        <end position="402"/>
    </location>
</feature>
<dbReference type="InterPro" id="IPR036259">
    <property type="entry name" value="MFS_trans_sf"/>
</dbReference>
<keyword evidence="1 4" id="KW-0812">Transmembrane</keyword>
<name>Q08QJ3_STIAD</name>
<dbReference type="eggNOG" id="COG0477">
    <property type="taxonomic scope" value="Bacteria"/>
</dbReference>
<dbReference type="InterPro" id="IPR020846">
    <property type="entry name" value="MFS_dom"/>
</dbReference>
<dbReference type="PANTHER" id="PTHR23530">
    <property type="entry name" value="TRANSPORT PROTEIN-RELATED"/>
    <property type="match status" value="1"/>
</dbReference>
<protein>
    <submittedName>
        <fullName evidence="6">Major facilitator family transporter</fullName>
    </submittedName>
    <submittedName>
        <fullName evidence="7">Putative membrane protein</fullName>
    </submittedName>
</protein>
<evidence type="ECO:0000313" key="6">
    <source>
        <dbReference type="EMBL" id="ADO73153.1"/>
    </source>
</evidence>
<dbReference type="Gene3D" id="1.20.1250.20">
    <property type="entry name" value="MFS general substrate transporter like domains"/>
    <property type="match status" value="1"/>
</dbReference>
<feature type="transmembrane region" description="Helical" evidence="4">
    <location>
        <begin position="311"/>
        <end position="333"/>
    </location>
</feature>
<dbReference type="EMBL" id="AAMD01000208">
    <property type="protein sequence ID" value="EAU62753.1"/>
    <property type="molecule type" value="Genomic_DNA"/>
</dbReference>
<proteinExistence type="predicted"/>